<organism evidence="1">
    <name type="scientific">bioreactor metagenome</name>
    <dbReference type="NCBI Taxonomy" id="1076179"/>
    <lineage>
        <taxon>unclassified sequences</taxon>
        <taxon>metagenomes</taxon>
        <taxon>ecological metagenomes</taxon>
    </lineage>
</organism>
<dbReference type="EMBL" id="VSSQ01001997">
    <property type="protein sequence ID" value="MPM12605.1"/>
    <property type="molecule type" value="Genomic_DNA"/>
</dbReference>
<name>A0A644X8V3_9ZZZZ</name>
<protein>
    <submittedName>
        <fullName evidence="1">Uncharacterized protein</fullName>
    </submittedName>
</protein>
<comment type="caution">
    <text evidence="1">The sequence shown here is derived from an EMBL/GenBank/DDBJ whole genome shotgun (WGS) entry which is preliminary data.</text>
</comment>
<sequence>MANKVGAVAGQVVESAIEEKLPVPALNHDGAIAKKNLEVGIFKFEEKRTKDISDDRLSDVLNETAKKVLNKIEIFKGITKKSDTAENYFKNAKSVLDGINDENIIGREIHNNIPSLVGMINFTTALELPYQICYGLMLNRLKEIIKQNKLGNFTEIVSPLLQGISIRTCQNYMLAAKIVDLVGMEKYYCAGITVIYKFMRLYGDNAFPHDTSDPVMHAFRQLFKNGFEDSHDYGRIVQYVVYLHKDILSLKVSVDYDLLYTLFLGGFDINKKDIANIKRYKDSYQNFTNLYLSELIKNDHNRERAIDAIVGANLQKKIQSKNISKLENAKNLLTKLDQLLDAEPSIIFDSHEKGIAKKVIVPLLGQVEGRVRIILNELEKELTRMELEKEHLEVDDCELAKIVQEKIGLALL</sequence>
<reference evidence="1" key="1">
    <citation type="submission" date="2019-08" db="EMBL/GenBank/DDBJ databases">
        <authorList>
            <person name="Kucharzyk K."/>
            <person name="Murdoch R.W."/>
            <person name="Higgins S."/>
            <person name="Loffler F."/>
        </authorList>
    </citation>
    <scope>NUCLEOTIDE SEQUENCE</scope>
</reference>
<evidence type="ECO:0000313" key="1">
    <source>
        <dbReference type="EMBL" id="MPM12605.1"/>
    </source>
</evidence>
<gene>
    <name evidence="1" type="ORF">SDC9_58959</name>
</gene>
<dbReference type="AlphaFoldDB" id="A0A644X8V3"/>
<proteinExistence type="predicted"/>
<accession>A0A644X8V3</accession>